<dbReference type="InParanoid" id="A0A507AQR2"/>
<dbReference type="PANTHER" id="PTHR33112">
    <property type="entry name" value="DOMAIN PROTEIN, PUTATIVE-RELATED"/>
    <property type="match status" value="1"/>
</dbReference>
<protein>
    <recommendedName>
        <fullName evidence="1">Heterokaryon incompatibility domain-containing protein</fullName>
    </recommendedName>
</protein>
<sequence>MSDNMSDSMSDTMNMDDTMGLNDTMDLDDTVDDSMSDSSWCSMDHRDWECTLCDTCDTPSPENPLLCRQCQSWDDFIHVVFCPCREPELFEKRMFKRMFKSKDATERMTTSCMVCSCICKIVNDRNLGLRNDQVGIWRPFPTRWIEPAHQARDDRAVDEHGAPGLTEACVLPIVIRENSTTNSTTNYTPMLLEIELHYETYGKRLRQINRWDRDCFSTAGLRYWLAACRNDHDGLCKQPRMTLHLPSDFRLIDVHNAAIMRPKGEVEYAALSYQWSTATTCEKRDLMLKAANLDELEQPQSLGPSAVPEVIADSIQLCREIGISYLWVDRLCIVQDDDNLKQSQIESMDIIYQLANVTFVACSDRAGAGLPGTSTRPRQPSQQGKEWTLWNSARVCTHGVVNKSKWNTRGWTFQERLLSRRSVFFCDNHTYVRCEKQCSEVPEERCAKSPESHRWGYADGFLIAARPNYSTLQPGYGRSNIGFGLSHYFDLVLSYRARVLGDRHDILNAFAGLSKFISFDLCSEMLVGLPERYLSQSLLWTHLGSRTHPLSEPKLPTWTWAAWHEDRAYTETHDSTGSFLICGFSGPRDTTDFGTLITTFYSDPREPGRAGVWPTLEEKIWAGETKIDNQVPDNMHNELEWLYENPGVDEVELWRNCVHNPWTAQEHHNLDARTRLIAEKHHCLAFNTTMAVLYVQSDESESRTTEAYISMGLATDDGTLVGQTALMHRDWAKSQADKASYHVFVIGAGRSHSKFLRYREFAYNEPWGLFVMISPCEGDISSCEGHPYSRLAIGAVSLIAWTAIKPQWMPVILV</sequence>
<dbReference type="RefSeq" id="XP_030994033.1">
    <property type="nucleotide sequence ID" value="XM_031141660.1"/>
</dbReference>
<evidence type="ECO:0000313" key="3">
    <source>
        <dbReference type="Proteomes" id="UP000319257"/>
    </source>
</evidence>
<evidence type="ECO:0000313" key="2">
    <source>
        <dbReference type="EMBL" id="TPX12322.1"/>
    </source>
</evidence>
<dbReference type="AlphaFoldDB" id="A0A507AQR2"/>
<dbReference type="PANTHER" id="PTHR33112:SF12">
    <property type="entry name" value="HETEROKARYON INCOMPATIBILITY DOMAIN-CONTAINING PROTEIN"/>
    <property type="match status" value="1"/>
</dbReference>
<name>A0A507AQR2_9PEZI</name>
<accession>A0A507AQR2</accession>
<reference evidence="2 3" key="1">
    <citation type="submission" date="2019-06" db="EMBL/GenBank/DDBJ databases">
        <title>Draft genome sequence of the filamentous fungus Phialemoniopsis curvata isolated from diesel fuel.</title>
        <authorList>
            <person name="Varaljay V.A."/>
            <person name="Lyon W.J."/>
            <person name="Crouch A.L."/>
            <person name="Drake C.E."/>
            <person name="Hollomon J.M."/>
            <person name="Nadeau L.J."/>
            <person name="Nunn H.S."/>
            <person name="Stevenson B.S."/>
            <person name="Bojanowski C.L."/>
            <person name="Crookes-Goodson W.J."/>
        </authorList>
    </citation>
    <scope>NUCLEOTIDE SEQUENCE [LARGE SCALE GENOMIC DNA]</scope>
    <source>
        <strain evidence="2 3">D216</strain>
    </source>
</reference>
<dbReference type="InterPro" id="IPR010730">
    <property type="entry name" value="HET"/>
</dbReference>
<dbReference type="EMBL" id="SKBQ01000041">
    <property type="protein sequence ID" value="TPX12322.1"/>
    <property type="molecule type" value="Genomic_DNA"/>
</dbReference>
<comment type="caution">
    <text evidence="2">The sequence shown here is derived from an EMBL/GenBank/DDBJ whole genome shotgun (WGS) entry which is preliminary data.</text>
</comment>
<keyword evidence="3" id="KW-1185">Reference proteome</keyword>
<dbReference type="OrthoDB" id="5135333at2759"/>
<dbReference type="STRING" id="1093900.A0A507AQR2"/>
<feature type="domain" description="Heterokaryon incompatibility" evidence="1">
    <location>
        <begin position="268"/>
        <end position="415"/>
    </location>
</feature>
<evidence type="ECO:0000259" key="1">
    <source>
        <dbReference type="Pfam" id="PF06985"/>
    </source>
</evidence>
<dbReference type="GeneID" id="41974416"/>
<dbReference type="Proteomes" id="UP000319257">
    <property type="component" value="Unassembled WGS sequence"/>
</dbReference>
<proteinExistence type="predicted"/>
<organism evidence="2 3">
    <name type="scientific">Thyridium curvatum</name>
    <dbReference type="NCBI Taxonomy" id="1093900"/>
    <lineage>
        <taxon>Eukaryota</taxon>
        <taxon>Fungi</taxon>
        <taxon>Dikarya</taxon>
        <taxon>Ascomycota</taxon>
        <taxon>Pezizomycotina</taxon>
        <taxon>Sordariomycetes</taxon>
        <taxon>Sordariomycetidae</taxon>
        <taxon>Thyridiales</taxon>
        <taxon>Thyridiaceae</taxon>
        <taxon>Thyridium</taxon>
    </lineage>
</organism>
<gene>
    <name evidence="2" type="ORF">E0L32_006969</name>
</gene>
<dbReference type="Pfam" id="PF06985">
    <property type="entry name" value="HET"/>
    <property type="match status" value="1"/>
</dbReference>